<comment type="subcellular location">
    <subcellularLocation>
        <location evidence="1">Cell projection</location>
        <location evidence="1">Cilium</location>
    </subcellularLocation>
    <subcellularLocation>
        <location evidence="2">Cytoplasm</location>
    </subcellularLocation>
</comment>
<feature type="domain" description="HYDIN/VesB/CFA65-like Ig-like" evidence="7">
    <location>
        <begin position="57"/>
        <end position="152"/>
    </location>
</feature>
<protein>
    <recommendedName>
        <fullName evidence="7">HYDIN/VesB/CFA65-like Ig-like domain-containing protein</fullName>
    </recommendedName>
</protein>
<dbReference type="EMBL" id="UOFG01000139">
    <property type="protein sequence ID" value="VAW61126.1"/>
    <property type="molecule type" value="Genomic_DNA"/>
</dbReference>
<feature type="non-terminal residue" evidence="8">
    <location>
        <position position="1"/>
    </location>
</feature>
<keyword evidence="6" id="KW-0812">Transmembrane</keyword>
<dbReference type="InterPro" id="IPR013783">
    <property type="entry name" value="Ig-like_fold"/>
</dbReference>
<evidence type="ECO:0000313" key="8">
    <source>
        <dbReference type="EMBL" id="VAW61126.1"/>
    </source>
</evidence>
<evidence type="ECO:0000256" key="4">
    <source>
        <dbReference type="ARBA" id="ARBA00023069"/>
    </source>
</evidence>
<evidence type="ECO:0000256" key="2">
    <source>
        <dbReference type="ARBA" id="ARBA00004496"/>
    </source>
</evidence>
<dbReference type="Pfam" id="PF22544">
    <property type="entry name" value="HYDIN_VesB_CFA65-like_Ig"/>
    <property type="match status" value="1"/>
</dbReference>
<proteinExistence type="predicted"/>
<evidence type="ECO:0000256" key="1">
    <source>
        <dbReference type="ARBA" id="ARBA00004138"/>
    </source>
</evidence>
<dbReference type="GO" id="GO:0005737">
    <property type="term" value="C:cytoplasm"/>
    <property type="evidence" value="ECO:0007669"/>
    <property type="project" value="UniProtKB-SubCell"/>
</dbReference>
<dbReference type="NCBIfam" id="NF012200">
    <property type="entry name" value="choice_anch_D"/>
    <property type="match status" value="1"/>
</dbReference>
<keyword evidence="3" id="KW-0963">Cytoplasm</keyword>
<keyword evidence="5" id="KW-0966">Cell projection</keyword>
<sequence>VNKILSIRFNKNLGSVVMLNINGILKCYFCIVLIVSVLSACNSDGENSVPRSGVIAPDVSLSVDNIDFGNINVGSISDVSRVIITNSGDTPLNITEISVSESFIEDNNCNNFLSAGNSCQLSLSFVPTLAQRVTGTLVIDGDAVNMPYTVSLTGTAEGGSIKPAYIFQQEFENYTVPVIYTTTDVTRDFNINLSGDQYSWGQFPDGQQSIVADPDVSGGRGNVLRKTHRAGKLGNAEGMYWMHRLNRAAKNVNYPSRNERGDATDINPDSNSSIWDQTGGPPDLAAFINRQEQRDAVGDMAYDELYFAYDVYLSANYFMPFSEKLPGIVAGTNLQASHGPVAFPEGMYGINANFNLQSNEAWPGIPEGEGALAFYNYDADRVQQSMFLAKNGVLEDRRGYYTGNKGNSVKANGFANAYLMPRETWITIELRLKLNDTGNTAIPSIDSTVIESKYNRSERFINDGNKRNGLVEVWITDPRPASSGGTDGVSLKMLSYTTEHRWWKYLQIDKIKIRSTFNRNHNSPPEDTFIYYDNFRASTSRITGE</sequence>
<keyword evidence="6" id="KW-1133">Transmembrane helix</keyword>
<evidence type="ECO:0000256" key="3">
    <source>
        <dbReference type="ARBA" id="ARBA00022490"/>
    </source>
</evidence>
<evidence type="ECO:0000256" key="6">
    <source>
        <dbReference type="SAM" id="Phobius"/>
    </source>
</evidence>
<dbReference type="AlphaFoldDB" id="A0A3B0XY61"/>
<dbReference type="Gene3D" id="2.60.40.10">
    <property type="entry name" value="Immunoglobulins"/>
    <property type="match status" value="1"/>
</dbReference>
<feature type="transmembrane region" description="Helical" evidence="6">
    <location>
        <begin position="12"/>
        <end position="38"/>
    </location>
</feature>
<dbReference type="InterPro" id="IPR053879">
    <property type="entry name" value="HYDIN_VesB_CFA65-like_Ig"/>
</dbReference>
<reference evidence="8" key="1">
    <citation type="submission" date="2018-06" db="EMBL/GenBank/DDBJ databases">
        <authorList>
            <person name="Zhirakovskaya E."/>
        </authorList>
    </citation>
    <scope>NUCLEOTIDE SEQUENCE</scope>
</reference>
<keyword evidence="4" id="KW-0969">Cilium</keyword>
<name>A0A3B0XY61_9ZZZZ</name>
<keyword evidence="6" id="KW-0472">Membrane</keyword>
<evidence type="ECO:0000259" key="7">
    <source>
        <dbReference type="Pfam" id="PF22544"/>
    </source>
</evidence>
<dbReference type="Gene3D" id="2.60.120.200">
    <property type="match status" value="1"/>
</dbReference>
<dbReference type="GO" id="GO:0005929">
    <property type="term" value="C:cilium"/>
    <property type="evidence" value="ECO:0007669"/>
    <property type="project" value="UniProtKB-SubCell"/>
</dbReference>
<organism evidence="8">
    <name type="scientific">hydrothermal vent metagenome</name>
    <dbReference type="NCBI Taxonomy" id="652676"/>
    <lineage>
        <taxon>unclassified sequences</taxon>
        <taxon>metagenomes</taxon>
        <taxon>ecological metagenomes</taxon>
    </lineage>
</organism>
<gene>
    <name evidence="8" type="ORF">MNBD_GAMMA11-295</name>
</gene>
<accession>A0A3B0XY61</accession>
<evidence type="ECO:0000256" key="5">
    <source>
        <dbReference type="ARBA" id="ARBA00023273"/>
    </source>
</evidence>